<keyword evidence="4" id="KW-1185">Reference proteome</keyword>
<dbReference type="InterPro" id="IPR000477">
    <property type="entry name" value="RT_dom"/>
</dbReference>
<dbReference type="SUPFAM" id="SSF56672">
    <property type="entry name" value="DNA/RNA polymerases"/>
    <property type="match status" value="1"/>
</dbReference>
<accession>A0A521FA38</accession>
<dbReference type="PROSITE" id="PS50878">
    <property type="entry name" value="RT_POL"/>
    <property type="match status" value="1"/>
</dbReference>
<reference evidence="3 4" key="1">
    <citation type="submission" date="2017-05" db="EMBL/GenBank/DDBJ databases">
        <authorList>
            <person name="Varghese N."/>
            <person name="Submissions S."/>
        </authorList>
    </citation>
    <scope>NUCLEOTIDE SEQUENCE [LARGE SCALE GENOMIC DNA]</scope>
    <source>
        <strain evidence="3 4">DSM 27040</strain>
    </source>
</reference>
<dbReference type="AlphaFoldDB" id="A0A521FA38"/>
<evidence type="ECO:0000259" key="2">
    <source>
        <dbReference type="PROSITE" id="PS50878"/>
    </source>
</evidence>
<evidence type="ECO:0000256" key="1">
    <source>
        <dbReference type="ARBA" id="ARBA00034120"/>
    </source>
</evidence>
<evidence type="ECO:0000313" key="4">
    <source>
        <dbReference type="Proteomes" id="UP000319040"/>
    </source>
</evidence>
<dbReference type="RefSeq" id="WP_142534809.1">
    <property type="nucleotide sequence ID" value="NZ_FXTB01000017.1"/>
</dbReference>
<protein>
    <submittedName>
        <fullName evidence="3">Reverse transcriptase (RNA-dependent DNA polymerase)</fullName>
    </submittedName>
</protein>
<evidence type="ECO:0000313" key="3">
    <source>
        <dbReference type="EMBL" id="SMO92904.1"/>
    </source>
</evidence>
<dbReference type="GO" id="GO:0003964">
    <property type="term" value="F:RNA-directed DNA polymerase activity"/>
    <property type="evidence" value="ECO:0007669"/>
    <property type="project" value="UniProtKB-KW"/>
</dbReference>
<name>A0A521FA38_SACCC</name>
<dbReference type="Proteomes" id="UP000319040">
    <property type="component" value="Unassembled WGS sequence"/>
</dbReference>
<dbReference type="EMBL" id="FXTB01000017">
    <property type="protein sequence ID" value="SMO92904.1"/>
    <property type="molecule type" value="Genomic_DNA"/>
</dbReference>
<organism evidence="3 4">
    <name type="scientific">Saccharicrinis carchari</name>
    <dbReference type="NCBI Taxonomy" id="1168039"/>
    <lineage>
        <taxon>Bacteria</taxon>
        <taxon>Pseudomonadati</taxon>
        <taxon>Bacteroidota</taxon>
        <taxon>Bacteroidia</taxon>
        <taxon>Marinilabiliales</taxon>
        <taxon>Marinilabiliaceae</taxon>
        <taxon>Saccharicrinis</taxon>
    </lineage>
</organism>
<keyword evidence="3" id="KW-0808">Transferase</keyword>
<dbReference type="CDD" id="cd01651">
    <property type="entry name" value="RT_G2_intron"/>
    <property type="match status" value="1"/>
</dbReference>
<dbReference type="PANTHER" id="PTHR34047">
    <property type="entry name" value="NUCLEAR INTRON MATURASE 1, MITOCHONDRIAL-RELATED"/>
    <property type="match status" value="1"/>
</dbReference>
<sequence>MQKLDDYITEERIIFYLCRIRAKHAKQRSKKHLVHLLSSNKEFNYHLNTAKQKERIDDDLALLNGMLPSRRKWKKLNKSKRYQKNNQRINSVDYNVNSLLLTIEFYRKNHPEEPFLKNLDSFISDLKASINNPDYKIESPTVIPKLKGDKHPIKNKCRPISLFTLKDRLIISFTNKYFTEIFDSYFYKHSYAFRAIQVKDGKKYTLTHHDSIQAILDYKEKYKGKRLWVAECDISKFYDTVHHSIVKKQFKKLINRVKKDKPELYDERAENIFYKYLDSYSFVKNVLPYNKDINKAYWSEKFKIPGGYFGWVEKDLIDLGYFKDIRNAKIGVPQGGAISGLIANLVLDYADTEILKLKSTKLFYVRFCDDMVIMHPSKKECERASTVYSESLKKMHLIPHDFEKNMTNTSSSFWSDKIKSKHPYKWSSSYTNSFPWFGFVGYEIHYSGSLRVRKSSLAKEKKKQKEVVTQILNAVKSGKRKNDGTICESAANRLIGMSVGRVTMKNFEIMENDMCWANGFIKLKDNRHLRAQLKDLDRYRAKQMSKLINTVKEIELDELKNHPIRIGKLAFCTISGISEKYSEEIRNQLVKSRILNSKFELNKKVDFESSELDLGLSADFLPYKNDIIYVLLNPVDKRELSYYGKPFSYYYNVIEKKK</sequence>
<dbReference type="InterPro" id="IPR043502">
    <property type="entry name" value="DNA/RNA_pol_sf"/>
</dbReference>
<dbReference type="InterPro" id="IPR051083">
    <property type="entry name" value="GrpII_Intron_Splice-Mob/Def"/>
</dbReference>
<feature type="domain" description="Reverse transcriptase" evidence="2">
    <location>
        <begin position="124"/>
        <end position="441"/>
    </location>
</feature>
<gene>
    <name evidence="3" type="ORF">SAMN06265379_11712</name>
</gene>
<comment type="similarity">
    <text evidence="1">Belongs to the bacterial reverse transcriptase family.</text>
</comment>
<keyword evidence="3" id="KW-0548">Nucleotidyltransferase</keyword>
<proteinExistence type="inferred from homology"/>
<keyword evidence="3" id="KW-0695">RNA-directed DNA polymerase</keyword>
<dbReference type="OrthoDB" id="9780724at2"/>
<dbReference type="PANTHER" id="PTHR34047:SF8">
    <property type="entry name" value="PROTEIN YKFC"/>
    <property type="match status" value="1"/>
</dbReference>
<dbReference type="Pfam" id="PF00078">
    <property type="entry name" value="RVT_1"/>
    <property type="match status" value="1"/>
</dbReference>